<dbReference type="Proteomes" id="UP000821853">
    <property type="component" value="Chromosome 3"/>
</dbReference>
<dbReference type="OrthoDB" id="6497519at2759"/>
<keyword evidence="2" id="KW-0560">Oxidoreductase</keyword>
<dbReference type="CDD" id="cd05233">
    <property type="entry name" value="SDR_c"/>
    <property type="match status" value="1"/>
</dbReference>
<evidence type="ECO:0000313" key="4">
    <source>
        <dbReference type="EMBL" id="KAH9371270.1"/>
    </source>
</evidence>
<feature type="region of interest" description="Disordered" evidence="3">
    <location>
        <begin position="74"/>
        <end position="115"/>
    </location>
</feature>
<dbReference type="PRINTS" id="PR00080">
    <property type="entry name" value="SDRFAMILY"/>
</dbReference>
<proteinExistence type="inferred from homology"/>
<dbReference type="PANTHER" id="PTHR24321:SF8">
    <property type="entry name" value="ESTRADIOL 17-BETA-DEHYDROGENASE 8-RELATED"/>
    <property type="match status" value="1"/>
</dbReference>
<dbReference type="PANTHER" id="PTHR24321">
    <property type="entry name" value="DEHYDROGENASES, SHORT CHAIN"/>
    <property type="match status" value="1"/>
</dbReference>
<dbReference type="EMBL" id="JABSTR010000005">
    <property type="protein sequence ID" value="KAH9371270.1"/>
    <property type="molecule type" value="Genomic_DNA"/>
</dbReference>
<comment type="similarity">
    <text evidence="1">Belongs to the short-chain dehydrogenases/reductases (SDR) family.</text>
</comment>
<accession>A0A9J6FYS6</accession>
<evidence type="ECO:0000256" key="2">
    <source>
        <dbReference type="ARBA" id="ARBA00023002"/>
    </source>
</evidence>
<dbReference type="Pfam" id="PF00106">
    <property type="entry name" value="adh_short"/>
    <property type="match status" value="1"/>
</dbReference>
<evidence type="ECO:0000256" key="1">
    <source>
        <dbReference type="ARBA" id="ARBA00006484"/>
    </source>
</evidence>
<dbReference type="InterPro" id="IPR020904">
    <property type="entry name" value="Sc_DH/Rdtase_CS"/>
</dbReference>
<protein>
    <submittedName>
        <fullName evidence="4">Uncharacterized protein</fullName>
    </submittedName>
</protein>
<evidence type="ECO:0000313" key="5">
    <source>
        <dbReference type="Proteomes" id="UP000821853"/>
    </source>
</evidence>
<dbReference type="PRINTS" id="PR00081">
    <property type="entry name" value="GDHRDH"/>
</dbReference>
<dbReference type="InterPro" id="IPR002347">
    <property type="entry name" value="SDR_fam"/>
</dbReference>
<dbReference type="PROSITE" id="PS00061">
    <property type="entry name" value="ADH_SHORT"/>
    <property type="match status" value="1"/>
</dbReference>
<comment type="caution">
    <text evidence="4">The sequence shown here is derived from an EMBL/GenBank/DDBJ whole genome shotgun (WGS) entry which is preliminary data.</text>
</comment>
<keyword evidence="5" id="KW-1185">Reference proteome</keyword>
<dbReference type="GO" id="GO:0016491">
    <property type="term" value="F:oxidoreductase activity"/>
    <property type="evidence" value="ECO:0007669"/>
    <property type="project" value="UniProtKB-KW"/>
</dbReference>
<name>A0A9J6FYS6_HAELO</name>
<organism evidence="4 5">
    <name type="scientific">Haemaphysalis longicornis</name>
    <name type="common">Bush tick</name>
    <dbReference type="NCBI Taxonomy" id="44386"/>
    <lineage>
        <taxon>Eukaryota</taxon>
        <taxon>Metazoa</taxon>
        <taxon>Ecdysozoa</taxon>
        <taxon>Arthropoda</taxon>
        <taxon>Chelicerata</taxon>
        <taxon>Arachnida</taxon>
        <taxon>Acari</taxon>
        <taxon>Parasitiformes</taxon>
        <taxon>Ixodida</taxon>
        <taxon>Ixodoidea</taxon>
        <taxon>Ixodidae</taxon>
        <taxon>Haemaphysalinae</taxon>
        <taxon>Haemaphysalis</taxon>
    </lineage>
</organism>
<gene>
    <name evidence="4" type="ORF">HPB48_004071</name>
</gene>
<sequence>MSRAGIRQMLAAGVKEGAVVNVASIAAKSGMKGQAIYTASKTGLVGLTKNVALDVAESGIRVQRRASGIHHHAAFGLPQGRRGASHNGGHSARPGAQPREVAEVVASCADPKART</sequence>
<dbReference type="InterPro" id="IPR036291">
    <property type="entry name" value="NAD(P)-bd_dom_sf"/>
</dbReference>
<evidence type="ECO:0000256" key="3">
    <source>
        <dbReference type="SAM" id="MobiDB-lite"/>
    </source>
</evidence>
<dbReference type="AlphaFoldDB" id="A0A9J6FYS6"/>
<dbReference type="Gene3D" id="3.40.50.720">
    <property type="entry name" value="NAD(P)-binding Rossmann-like Domain"/>
    <property type="match status" value="1"/>
</dbReference>
<dbReference type="SUPFAM" id="SSF51735">
    <property type="entry name" value="NAD(P)-binding Rossmann-fold domains"/>
    <property type="match status" value="1"/>
</dbReference>
<reference evidence="4 5" key="1">
    <citation type="journal article" date="2020" name="Cell">
        <title>Large-Scale Comparative Analyses of Tick Genomes Elucidate Their Genetic Diversity and Vector Capacities.</title>
        <authorList>
            <consortium name="Tick Genome and Microbiome Consortium (TIGMIC)"/>
            <person name="Jia N."/>
            <person name="Wang J."/>
            <person name="Shi W."/>
            <person name="Du L."/>
            <person name="Sun Y."/>
            <person name="Zhan W."/>
            <person name="Jiang J.F."/>
            <person name="Wang Q."/>
            <person name="Zhang B."/>
            <person name="Ji P."/>
            <person name="Bell-Sakyi L."/>
            <person name="Cui X.M."/>
            <person name="Yuan T.T."/>
            <person name="Jiang B.G."/>
            <person name="Yang W.F."/>
            <person name="Lam T.T."/>
            <person name="Chang Q.C."/>
            <person name="Ding S.J."/>
            <person name="Wang X.J."/>
            <person name="Zhu J.G."/>
            <person name="Ruan X.D."/>
            <person name="Zhao L."/>
            <person name="Wei J.T."/>
            <person name="Ye R.Z."/>
            <person name="Que T.C."/>
            <person name="Du C.H."/>
            <person name="Zhou Y.H."/>
            <person name="Cheng J.X."/>
            <person name="Dai P.F."/>
            <person name="Guo W.B."/>
            <person name="Han X.H."/>
            <person name="Huang E.J."/>
            <person name="Li L.F."/>
            <person name="Wei W."/>
            <person name="Gao Y.C."/>
            <person name="Liu J.Z."/>
            <person name="Shao H.Z."/>
            <person name="Wang X."/>
            <person name="Wang C.C."/>
            <person name="Yang T.C."/>
            <person name="Huo Q.B."/>
            <person name="Li W."/>
            <person name="Chen H.Y."/>
            <person name="Chen S.E."/>
            <person name="Zhou L.G."/>
            <person name="Ni X.B."/>
            <person name="Tian J.H."/>
            <person name="Sheng Y."/>
            <person name="Liu T."/>
            <person name="Pan Y.S."/>
            <person name="Xia L.Y."/>
            <person name="Li J."/>
            <person name="Zhao F."/>
            <person name="Cao W.C."/>
        </authorList>
    </citation>
    <scope>NUCLEOTIDE SEQUENCE [LARGE SCALE GENOMIC DNA]</scope>
    <source>
        <strain evidence="4">HaeL-2018</strain>
    </source>
</reference>
<dbReference type="VEuPathDB" id="VectorBase:HLOH_057188"/>